<proteinExistence type="predicted"/>
<evidence type="ECO:0000313" key="3">
    <source>
        <dbReference type="Proteomes" id="UP001345963"/>
    </source>
</evidence>
<feature type="region of interest" description="Disordered" evidence="1">
    <location>
        <begin position="63"/>
        <end position="173"/>
    </location>
</feature>
<feature type="compositionally biased region" description="Basic residues" evidence="1">
    <location>
        <begin position="119"/>
        <end position="131"/>
    </location>
</feature>
<gene>
    <name evidence="2" type="ORF">ATANTOWER_031524</name>
</gene>
<reference evidence="2 3" key="1">
    <citation type="submission" date="2021-07" db="EMBL/GenBank/DDBJ databases">
        <authorList>
            <person name="Palmer J.M."/>
        </authorList>
    </citation>
    <scope>NUCLEOTIDE SEQUENCE [LARGE SCALE GENOMIC DNA]</scope>
    <source>
        <strain evidence="2 3">AT_MEX2019</strain>
        <tissue evidence="2">Muscle</tissue>
    </source>
</reference>
<evidence type="ECO:0000313" key="2">
    <source>
        <dbReference type="EMBL" id="MED6248321.1"/>
    </source>
</evidence>
<sequence length="173" mass="19381">MVKTLELCQFVVKNIHQQKLSVDLEPLKKVLQSLTSHVTFKKTGKLEDTYWAVMKHFGVMKPKVEKTKPNKDSEQEAAPKKKKGFLPETKKRIKRNKPVLEPAADKSASTNKPGEQKGQPKKKQDKKTKQKRPADGAAASQSNPAKKSKTQPDSKAGKKKKKKAKQKKGGEQL</sequence>
<feature type="compositionally biased region" description="Basic and acidic residues" evidence="1">
    <location>
        <begin position="63"/>
        <end position="79"/>
    </location>
</feature>
<dbReference type="Proteomes" id="UP001345963">
    <property type="component" value="Unassembled WGS sequence"/>
</dbReference>
<comment type="caution">
    <text evidence="2">The sequence shown here is derived from an EMBL/GenBank/DDBJ whole genome shotgun (WGS) entry which is preliminary data.</text>
</comment>
<accession>A0ABU7BD00</accession>
<organism evidence="2 3">
    <name type="scientific">Ataeniobius toweri</name>
    <dbReference type="NCBI Taxonomy" id="208326"/>
    <lineage>
        <taxon>Eukaryota</taxon>
        <taxon>Metazoa</taxon>
        <taxon>Chordata</taxon>
        <taxon>Craniata</taxon>
        <taxon>Vertebrata</taxon>
        <taxon>Euteleostomi</taxon>
        <taxon>Actinopterygii</taxon>
        <taxon>Neopterygii</taxon>
        <taxon>Teleostei</taxon>
        <taxon>Neoteleostei</taxon>
        <taxon>Acanthomorphata</taxon>
        <taxon>Ovalentaria</taxon>
        <taxon>Atherinomorphae</taxon>
        <taxon>Cyprinodontiformes</taxon>
        <taxon>Goodeidae</taxon>
        <taxon>Ataeniobius</taxon>
    </lineage>
</organism>
<keyword evidence="3" id="KW-1185">Reference proteome</keyword>
<dbReference type="EMBL" id="JAHUTI010050061">
    <property type="protein sequence ID" value="MED6248321.1"/>
    <property type="molecule type" value="Genomic_DNA"/>
</dbReference>
<name>A0ABU7BD00_9TELE</name>
<feature type="compositionally biased region" description="Basic residues" evidence="1">
    <location>
        <begin position="157"/>
        <end position="167"/>
    </location>
</feature>
<evidence type="ECO:0000256" key="1">
    <source>
        <dbReference type="SAM" id="MobiDB-lite"/>
    </source>
</evidence>
<protein>
    <submittedName>
        <fullName evidence="2">Uncharacterized protein</fullName>
    </submittedName>
</protein>